<evidence type="ECO:0000256" key="1">
    <source>
        <dbReference type="ARBA" id="ARBA00001947"/>
    </source>
</evidence>
<dbReference type="InterPro" id="IPR029035">
    <property type="entry name" value="DHS-like_NAD/FAD-binding_dom"/>
</dbReference>
<evidence type="ECO:0000256" key="7">
    <source>
        <dbReference type="SAM" id="MobiDB-lite"/>
    </source>
</evidence>
<dbReference type="InParanoid" id="A0A1Y2CQR4"/>
<dbReference type="InterPro" id="IPR043472">
    <property type="entry name" value="Macro_dom-like"/>
</dbReference>
<evidence type="ECO:0000256" key="6">
    <source>
        <dbReference type="ARBA" id="ARBA00023295"/>
    </source>
</evidence>
<dbReference type="Pfam" id="PF01661">
    <property type="entry name" value="Macro"/>
    <property type="match status" value="1"/>
</dbReference>
<evidence type="ECO:0000313" key="10">
    <source>
        <dbReference type="Proteomes" id="UP000193467"/>
    </source>
</evidence>
<comment type="caution">
    <text evidence="9">The sequence shown here is derived from an EMBL/GenBank/DDBJ whole genome shotgun (WGS) entry which is preliminary data.</text>
</comment>
<dbReference type="EMBL" id="MCGR01000112">
    <property type="protein sequence ID" value="ORY49297.1"/>
    <property type="molecule type" value="Genomic_DNA"/>
</dbReference>
<evidence type="ECO:0000256" key="5">
    <source>
        <dbReference type="ARBA" id="ARBA00022833"/>
    </source>
</evidence>
<dbReference type="InterPro" id="IPR002589">
    <property type="entry name" value="Macro_dom"/>
</dbReference>
<feature type="compositionally biased region" description="Polar residues" evidence="7">
    <location>
        <begin position="15"/>
        <end position="26"/>
    </location>
</feature>
<evidence type="ECO:0000256" key="2">
    <source>
        <dbReference type="ARBA" id="ARBA00004173"/>
    </source>
</evidence>
<evidence type="ECO:0000259" key="8">
    <source>
        <dbReference type="PROSITE" id="PS51154"/>
    </source>
</evidence>
<reference evidence="9 10" key="1">
    <citation type="submission" date="2016-07" db="EMBL/GenBank/DDBJ databases">
        <title>Pervasive Adenine N6-methylation of Active Genes in Fungi.</title>
        <authorList>
            <consortium name="DOE Joint Genome Institute"/>
            <person name="Mondo S.J."/>
            <person name="Dannebaum R.O."/>
            <person name="Kuo R.C."/>
            <person name="Labutti K."/>
            <person name="Haridas S."/>
            <person name="Kuo A."/>
            <person name="Salamov A."/>
            <person name="Ahrendt S.R."/>
            <person name="Lipzen A."/>
            <person name="Sullivan W."/>
            <person name="Andreopoulos W.B."/>
            <person name="Clum A."/>
            <person name="Lindquist E."/>
            <person name="Daum C."/>
            <person name="Ramamoorthy G.K."/>
            <person name="Gryganskyi A."/>
            <person name="Culley D."/>
            <person name="Magnuson J.K."/>
            <person name="James T.Y."/>
            <person name="O'Malley M.A."/>
            <person name="Stajich J.E."/>
            <person name="Spatafora J.W."/>
            <person name="Visel A."/>
            <person name="Grigoriev I.V."/>
        </authorList>
    </citation>
    <scope>NUCLEOTIDE SEQUENCE [LARGE SCALE GENOMIC DNA]</scope>
    <source>
        <strain evidence="9 10">62-1032</strain>
    </source>
</reference>
<dbReference type="SUPFAM" id="SSF52949">
    <property type="entry name" value="Macro domain-like"/>
    <property type="match status" value="1"/>
</dbReference>
<keyword evidence="5" id="KW-0862">Zinc</keyword>
<feature type="domain" description="Macro" evidence="8">
    <location>
        <begin position="120"/>
        <end position="317"/>
    </location>
</feature>
<dbReference type="PANTHER" id="PTHR11106">
    <property type="entry name" value="GANGLIOSIDE INDUCED DIFFERENTIATION ASSOCIATED PROTEIN 2-RELATED"/>
    <property type="match status" value="1"/>
</dbReference>
<dbReference type="PANTHER" id="PTHR11106:SF121">
    <property type="entry name" value="ADP-RIBOSE 1''-PHOSPHATE PHOSPHATASE"/>
    <property type="match status" value="1"/>
</dbReference>
<sequence length="639" mass="70431">MPSLSSYRDLIDLSPRTTETGPTSSAEAQLDALSHLYTEYAGEDPEAYIPTPHEFSHQPESRRNQLVRDLLTIRDPREGPLPVKVVEALEAGLEIKSRNSPDPLVPIEEIKSVGDELFPQLPSTELPAGLDKLAFWRGDITRLASDKLAIVNPANTRMLGCFQPSHLCADNVIHAASGPRLRQDCFTIMESTGRSDLDVAEALLTKGYALPAGYVLHVAGPKLERGAEPTVEEHQQLESAYESCLDLAAEASNIDTVAFPCISTGLFAYPSGPAAEAAISTSLRWLSSHPSTPFRIIFVLFSSSDANHYLAALSSLYPSLPPPKPLVKHFALPERVKEWVREADSVIIHAGAGLSADAVDEEYGIGLDYNSKELFKKLYPDLLETTEMRTLYHSIGYDYEDVTPRKMGLHPRARRTSPVLGTNSRLLPPAPTRHHPRHFQYRLSLPYTILTSNADQLFLQSSFSAERIHNPQGSYSHFQCLKPCSPTSFFPSAPYFHAAAPHLSPTNMRIPPSLASELIPSCPNCGGEVFLNVRGGDWFLETPQAGQRARYAAQITEQLDAARSKGRKVLLLELGAGFNTPSVVRWPGEELCRSSEGLMRMVRVNLAHPEVPGELKEKGWAEGVRMGALDFLQSVLEER</sequence>
<accession>A0A1Y2CQR4</accession>
<dbReference type="OrthoDB" id="6077599at2759"/>
<dbReference type="GO" id="GO:0046872">
    <property type="term" value="F:metal ion binding"/>
    <property type="evidence" value="ECO:0007669"/>
    <property type="project" value="UniProtKB-KW"/>
</dbReference>
<comment type="subcellular location">
    <subcellularLocation>
        <location evidence="2">Mitochondrion</location>
    </subcellularLocation>
</comment>
<keyword evidence="4" id="KW-0378">Hydrolase</keyword>
<evidence type="ECO:0000256" key="4">
    <source>
        <dbReference type="ARBA" id="ARBA00022801"/>
    </source>
</evidence>
<feature type="region of interest" description="Disordered" evidence="7">
    <location>
        <begin position="1"/>
        <end position="26"/>
    </location>
</feature>
<comment type="cofactor">
    <cofactor evidence="1">
        <name>Zn(2+)</name>
        <dbReference type="ChEBI" id="CHEBI:29105"/>
    </cofactor>
</comment>
<organism evidence="9 10">
    <name type="scientific">Leucosporidium creatinivorum</name>
    <dbReference type="NCBI Taxonomy" id="106004"/>
    <lineage>
        <taxon>Eukaryota</taxon>
        <taxon>Fungi</taxon>
        <taxon>Dikarya</taxon>
        <taxon>Basidiomycota</taxon>
        <taxon>Pucciniomycotina</taxon>
        <taxon>Microbotryomycetes</taxon>
        <taxon>Leucosporidiales</taxon>
        <taxon>Leucosporidium</taxon>
    </lineage>
</organism>
<dbReference type="SMART" id="SM00506">
    <property type="entry name" value="A1pp"/>
    <property type="match status" value="1"/>
</dbReference>
<dbReference type="AlphaFoldDB" id="A0A1Y2CQR4"/>
<name>A0A1Y2CQR4_9BASI</name>
<evidence type="ECO:0000313" key="9">
    <source>
        <dbReference type="EMBL" id="ORY49297.1"/>
    </source>
</evidence>
<evidence type="ECO:0000256" key="3">
    <source>
        <dbReference type="ARBA" id="ARBA00022723"/>
    </source>
</evidence>
<gene>
    <name evidence="9" type="ORF">BCR35DRAFT_336095</name>
</gene>
<dbReference type="Proteomes" id="UP000193467">
    <property type="component" value="Unassembled WGS sequence"/>
</dbReference>
<keyword evidence="10" id="KW-1185">Reference proteome</keyword>
<dbReference type="Gene3D" id="3.40.220.10">
    <property type="entry name" value="Leucine Aminopeptidase, subunit E, domain 1"/>
    <property type="match status" value="1"/>
</dbReference>
<dbReference type="CDD" id="cd02908">
    <property type="entry name" value="Macro_OAADPr_deacetylase"/>
    <property type="match status" value="1"/>
</dbReference>
<keyword evidence="6" id="KW-0326">Glycosidase</keyword>
<protein>
    <recommendedName>
        <fullName evidence="8">Macro domain-containing protein</fullName>
    </recommendedName>
</protein>
<dbReference type="STRING" id="106004.A0A1Y2CQR4"/>
<dbReference type="GO" id="GO:0016798">
    <property type="term" value="F:hydrolase activity, acting on glycosyl bonds"/>
    <property type="evidence" value="ECO:0007669"/>
    <property type="project" value="UniProtKB-KW"/>
</dbReference>
<dbReference type="PROSITE" id="PS51154">
    <property type="entry name" value="MACRO"/>
    <property type="match status" value="1"/>
</dbReference>
<keyword evidence="3" id="KW-0479">Metal-binding</keyword>
<dbReference type="GO" id="GO:0005739">
    <property type="term" value="C:mitochondrion"/>
    <property type="evidence" value="ECO:0007669"/>
    <property type="project" value="UniProtKB-SubCell"/>
</dbReference>
<proteinExistence type="predicted"/>
<dbReference type="Gene3D" id="3.40.50.1220">
    <property type="entry name" value="TPP-binding domain"/>
    <property type="match status" value="1"/>
</dbReference>
<dbReference type="SUPFAM" id="SSF52467">
    <property type="entry name" value="DHS-like NAD/FAD-binding domain"/>
    <property type="match status" value="1"/>
</dbReference>